<dbReference type="SUPFAM" id="SSF48452">
    <property type="entry name" value="TPR-like"/>
    <property type="match status" value="1"/>
</dbReference>
<name>A0A6B2EB18_9DIPT</name>
<feature type="compositionally biased region" description="Basic and acidic residues" evidence="7">
    <location>
        <begin position="56"/>
        <end position="67"/>
    </location>
</feature>
<dbReference type="GO" id="GO:0005634">
    <property type="term" value="C:nucleus"/>
    <property type="evidence" value="ECO:0007669"/>
    <property type="project" value="UniProtKB-ARBA"/>
</dbReference>
<dbReference type="EMBL" id="GIFK01002119">
    <property type="protein sequence ID" value="NBJ59822.1"/>
    <property type="molecule type" value="Transcribed_RNA"/>
</dbReference>
<feature type="compositionally biased region" description="Acidic residues" evidence="7">
    <location>
        <begin position="98"/>
        <end position="107"/>
    </location>
</feature>
<dbReference type="PROSITE" id="PS50005">
    <property type="entry name" value="TPR"/>
    <property type="match status" value="1"/>
</dbReference>
<dbReference type="Gene3D" id="1.25.40.10">
    <property type="entry name" value="Tetratricopeptide repeat domain"/>
    <property type="match status" value="1"/>
</dbReference>
<keyword evidence="3 6" id="KW-0802">TPR repeat</keyword>
<evidence type="ECO:0000313" key="9">
    <source>
        <dbReference type="EMBL" id="NBJ59822.1"/>
    </source>
</evidence>
<evidence type="ECO:0000256" key="6">
    <source>
        <dbReference type="PROSITE-ProRule" id="PRU00339"/>
    </source>
</evidence>
<dbReference type="CDD" id="cd14438">
    <property type="entry name" value="Hip_N"/>
    <property type="match status" value="1"/>
</dbReference>
<feature type="compositionally biased region" description="Basic and acidic residues" evidence="7">
    <location>
        <begin position="240"/>
        <end position="283"/>
    </location>
</feature>
<feature type="region of interest" description="Disordered" evidence="7">
    <location>
        <begin position="46"/>
        <end position="120"/>
    </location>
</feature>
<reference evidence="9" key="1">
    <citation type="submission" date="2019-10" db="EMBL/GenBank/DDBJ databases">
        <title>Short sand fly seasons in Tbilisi, Georgia, hinder development of host immunity to saliva of the visceral leishmaniasis vector Phlebotomus kandelakii.</title>
        <authorList>
            <person name="Oliveira F."/>
            <person name="Giorgobiani E."/>
            <person name="Guimaraes-Costa A.B."/>
            <person name="Abdeladhim M."/>
            <person name="Oristian J."/>
            <person name="Tskhvaradze L."/>
            <person name="Tsertsvadze N."/>
            <person name="Zakalashvili M."/>
            <person name="Valenzuela J.G."/>
            <person name="Kamhawi S."/>
        </authorList>
    </citation>
    <scope>NUCLEOTIDE SEQUENCE</scope>
    <source>
        <strain evidence="9">Wild-capture in Tbilisi</strain>
        <tissue evidence="9">Salivary glands</tissue>
    </source>
</reference>
<dbReference type="GO" id="GO:1902494">
    <property type="term" value="C:catalytic complex"/>
    <property type="evidence" value="ECO:0007669"/>
    <property type="project" value="UniProtKB-ARBA"/>
</dbReference>
<feature type="region of interest" description="Disordered" evidence="7">
    <location>
        <begin position="240"/>
        <end position="297"/>
    </location>
</feature>
<feature type="compositionally biased region" description="Basic and acidic residues" evidence="7">
    <location>
        <begin position="110"/>
        <end position="120"/>
    </location>
</feature>
<feature type="compositionally biased region" description="Basic and acidic residues" evidence="7">
    <location>
        <begin position="403"/>
        <end position="413"/>
    </location>
</feature>
<feature type="repeat" description="TPR" evidence="6">
    <location>
        <begin position="123"/>
        <end position="156"/>
    </location>
</feature>
<dbReference type="Pfam" id="PF17830">
    <property type="entry name" value="STI1-HOP_DP"/>
    <property type="match status" value="1"/>
</dbReference>
<protein>
    <submittedName>
        <fullName evidence="9">Putative hsp70-interacting protein hip/transient component of progesterone receptor complex</fullName>
    </submittedName>
</protein>
<dbReference type="Pfam" id="PF18253">
    <property type="entry name" value="HipN"/>
    <property type="match status" value="1"/>
</dbReference>
<dbReference type="GO" id="GO:0030544">
    <property type="term" value="F:Hsp70 protein binding"/>
    <property type="evidence" value="ECO:0007669"/>
    <property type="project" value="TreeGrafter"/>
</dbReference>
<feature type="compositionally biased region" description="Gly residues" evidence="7">
    <location>
        <begin position="286"/>
        <end position="297"/>
    </location>
</feature>
<dbReference type="Gene3D" id="6.10.250.3420">
    <property type="match status" value="1"/>
</dbReference>
<dbReference type="Gene3D" id="1.10.260.100">
    <property type="match status" value="1"/>
</dbReference>
<evidence type="ECO:0000256" key="7">
    <source>
        <dbReference type="SAM" id="MobiDB-lite"/>
    </source>
</evidence>
<evidence type="ECO:0000259" key="8">
    <source>
        <dbReference type="SMART" id="SM00727"/>
    </source>
</evidence>
<evidence type="ECO:0000256" key="1">
    <source>
        <dbReference type="ARBA" id="ARBA00009015"/>
    </source>
</evidence>
<dbReference type="InterPro" id="IPR034649">
    <property type="entry name" value="Hip_N"/>
</dbReference>
<feature type="region of interest" description="Disordered" evidence="7">
    <location>
        <begin position="368"/>
        <end position="419"/>
    </location>
</feature>
<comment type="function">
    <text evidence="4">One HIP oligomer binds the ATPase domains of at least two HSC70 molecules dependent on activation of the HSC70 ATPase by HSP40. Stabilizes the ADP state of HSC70 that has a high affinity for substrate protein. Through its own chaperone activity, it may contribute to the interaction of HSC70 with various target proteins.</text>
</comment>
<dbReference type="InterPro" id="IPR019734">
    <property type="entry name" value="TPR_rpt"/>
</dbReference>
<evidence type="ECO:0000256" key="3">
    <source>
        <dbReference type="ARBA" id="ARBA00022803"/>
    </source>
</evidence>
<evidence type="ECO:0000256" key="2">
    <source>
        <dbReference type="ARBA" id="ARBA00022737"/>
    </source>
</evidence>
<dbReference type="FunFam" id="1.25.40.10:FF:000112">
    <property type="entry name" value="FAM10 family protein"/>
    <property type="match status" value="1"/>
</dbReference>
<comment type="similarity">
    <text evidence="1">Belongs to the FAM10 family.</text>
</comment>
<dbReference type="PANTHER" id="PTHR45883">
    <property type="entry name" value="HSC70-INTERACTING PROTEIN"/>
    <property type="match status" value="1"/>
</dbReference>
<dbReference type="InterPro" id="IPR041243">
    <property type="entry name" value="STI1/HOP_DP"/>
</dbReference>
<proteinExistence type="inferred from homology"/>
<accession>A0A6B2EB18</accession>
<evidence type="ECO:0000256" key="4">
    <source>
        <dbReference type="ARBA" id="ARBA00037033"/>
    </source>
</evidence>
<dbReference type="SMART" id="SM00727">
    <property type="entry name" value="STI1"/>
    <property type="match status" value="1"/>
</dbReference>
<dbReference type="InterPro" id="IPR006636">
    <property type="entry name" value="STI1_HS-bd"/>
</dbReference>
<sequence>MACPIGPEEIHKLKMFVGFCSQKPEIINMPQLSFFKEFIEKMGGKVPEGMPTFAEEPSKPPKAETSEPPKTTAAPESPPAEETSESEPEIELDREGCVDPDTDEPQEMGDAAKEPTDDDFEKAGECRSQAAAAYAEQKYDEAIDLYTQAILLNPGNALFYAKRGQAFLKLVKPNACIRDCDRALQLNCDSAAAYKFRGRANRLLGNWEEAARDLRQACKIDYDEEADEWLREVTPNAKKLEQHRVKQQRKKAEKEIKARQERVRKAQEANRRAAEESKNRNDDMGGDGYPGGGGGGGGGMNFDSDIFSAFKDPEVAAALQDIMANPANIVKYQNNPKIVQLLEKLGAAQAGGGMPGFMGGFPGAPGGFPGAPGGFPGAPGGFPGAPGGFPGAPGGGATAPDGEEPKAPPKTDLNDDGLD</sequence>
<dbReference type="GO" id="GO:0046983">
    <property type="term" value="F:protein dimerization activity"/>
    <property type="evidence" value="ECO:0007669"/>
    <property type="project" value="InterPro"/>
</dbReference>
<dbReference type="FunFam" id="6.10.250.3420:FF:000001">
    <property type="entry name" value="Hsc70-interacting protein-like protein"/>
    <property type="match status" value="1"/>
</dbReference>
<dbReference type="Pfam" id="PF13414">
    <property type="entry name" value="TPR_11"/>
    <property type="match status" value="1"/>
</dbReference>
<dbReference type="AlphaFoldDB" id="A0A6B2EB18"/>
<keyword evidence="2" id="KW-0677">Repeat</keyword>
<dbReference type="InterPro" id="IPR011990">
    <property type="entry name" value="TPR-like_helical_dom_sf"/>
</dbReference>
<dbReference type="SMART" id="SM00028">
    <property type="entry name" value="TPR"/>
    <property type="match status" value="3"/>
</dbReference>
<dbReference type="PANTHER" id="PTHR45883:SF2">
    <property type="entry name" value="HSC70-INTERACTING PROTEIN"/>
    <property type="match status" value="1"/>
</dbReference>
<feature type="domain" description="STI1" evidence="8">
    <location>
        <begin position="303"/>
        <end position="342"/>
    </location>
</feature>
<evidence type="ECO:0000256" key="5">
    <source>
        <dbReference type="ARBA" id="ARBA00064040"/>
    </source>
</evidence>
<feature type="compositionally biased region" description="Gly residues" evidence="7">
    <location>
        <begin position="368"/>
        <end position="397"/>
    </location>
</feature>
<comment type="subunit">
    <text evidence="5">Homotetramer. Interacts with Hsc70 as well as DNAJ homologs and Hsp90.</text>
</comment>
<organism evidence="9">
    <name type="scientific">Phlebotomus kandelakii</name>
    <dbReference type="NCBI Taxonomy" id="1109342"/>
    <lineage>
        <taxon>Eukaryota</taxon>
        <taxon>Metazoa</taxon>
        <taxon>Ecdysozoa</taxon>
        <taxon>Arthropoda</taxon>
        <taxon>Hexapoda</taxon>
        <taxon>Insecta</taxon>
        <taxon>Pterygota</taxon>
        <taxon>Neoptera</taxon>
        <taxon>Endopterygota</taxon>
        <taxon>Diptera</taxon>
        <taxon>Nematocera</taxon>
        <taxon>Psychodoidea</taxon>
        <taxon>Psychodidae</taxon>
        <taxon>Phlebotomus</taxon>
        <taxon>Larroussius</taxon>
    </lineage>
</organism>